<gene>
    <name evidence="1" type="ORF">FN846DRAFT_890019</name>
</gene>
<proteinExistence type="predicted"/>
<keyword evidence="2" id="KW-1185">Reference proteome</keyword>
<evidence type="ECO:0000313" key="1">
    <source>
        <dbReference type="EMBL" id="KAA8906806.1"/>
    </source>
</evidence>
<dbReference type="Proteomes" id="UP000326924">
    <property type="component" value="Unassembled WGS sequence"/>
</dbReference>
<dbReference type="InParanoid" id="A0A5J5EXX1"/>
<dbReference type="EMBL" id="VXIS01000085">
    <property type="protein sequence ID" value="KAA8906806.1"/>
    <property type="molecule type" value="Genomic_DNA"/>
</dbReference>
<evidence type="ECO:0000313" key="2">
    <source>
        <dbReference type="Proteomes" id="UP000326924"/>
    </source>
</evidence>
<name>A0A5J5EXX1_9PEZI</name>
<dbReference type="OrthoDB" id="2160638at2759"/>
<sequence length="206" mass="22213">MFLPCFLFTLAVYHLPEKLVRNKFLAAFFDGLCGAVIDVIAVITAEILKAGVQGTQRKLEAATQTGSAAVLYVVALAMLYKFTHKYTAILLVRSKISCWNIWVELYSISHMGFFCYGHLHHLEHSGSSGPDYARIAIGPPYPFSRDAIDGSGGVPCSKAYGILIQHATTDEELGNIAAIPERNCVEVGNGGDGCCVKNGAVWKGVG</sequence>
<accession>A0A5J5EXX1</accession>
<organism evidence="1 2">
    <name type="scientific">Sphaerosporella brunnea</name>
    <dbReference type="NCBI Taxonomy" id="1250544"/>
    <lineage>
        <taxon>Eukaryota</taxon>
        <taxon>Fungi</taxon>
        <taxon>Dikarya</taxon>
        <taxon>Ascomycota</taxon>
        <taxon>Pezizomycotina</taxon>
        <taxon>Pezizomycetes</taxon>
        <taxon>Pezizales</taxon>
        <taxon>Pyronemataceae</taxon>
        <taxon>Sphaerosporella</taxon>
    </lineage>
</organism>
<dbReference type="AlphaFoldDB" id="A0A5J5EXX1"/>
<comment type="caution">
    <text evidence="1">The sequence shown here is derived from an EMBL/GenBank/DDBJ whole genome shotgun (WGS) entry which is preliminary data.</text>
</comment>
<reference evidence="1 2" key="1">
    <citation type="submission" date="2019-09" db="EMBL/GenBank/DDBJ databases">
        <title>Draft genome of the ectomycorrhizal ascomycete Sphaerosporella brunnea.</title>
        <authorList>
            <consortium name="DOE Joint Genome Institute"/>
            <person name="Benucci G.M."/>
            <person name="Marozzi G."/>
            <person name="Antonielli L."/>
            <person name="Sanchez S."/>
            <person name="Marco P."/>
            <person name="Wang X."/>
            <person name="Falini L.B."/>
            <person name="Barry K."/>
            <person name="Haridas S."/>
            <person name="Lipzen A."/>
            <person name="Labutti K."/>
            <person name="Grigoriev I.V."/>
            <person name="Murat C."/>
            <person name="Martin F."/>
            <person name="Albertini E."/>
            <person name="Donnini D."/>
            <person name="Bonito G."/>
        </authorList>
    </citation>
    <scope>NUCLEOTIDE SEQUENCE [LARGE SCALE GENOMIC DNA]</scope>
    <source>
        <strain evidence="1 2">Sb_GMNB300</strain>
    </source>
</reference>
<protein>
    <submittedName>
        <fullName evidence="1">Uncharacterized protein</fullName>
    </submittedName>
</protein>